<keyword evidence="4" id="KW-1185">Reference proteome</keyword>
<dbReference type="EMBL" id="QDKG01000002">
    <property type="protein sequence ID" value="PVH26021.1"/>
    <property type="molecule type" value="Genomic_DNA"/>
</dbReference>
<keyword evidence="3" id="KW-0762">Sugar transport</keyword>
<comment type="caution">
    <text evidence="3">The sequence shown here is derived from an EMBL/GenBank/DDBJ whole genome shotgun (WGS) entry which is preliminary data.</text>
</comment>
<sequence length="150" mass="16750">MKKALLAFTLVFFALSGAFAQIHNPVKWTVATKKLNNNEAVVFIKATIENGWHIYSTSVPSGGPIATSFTFAKSNDFTLNGKTMEPKPQSKYEETFKMDVPYHNKEVVFQQKIKLNGNKATKVSGTVEFMVCDKTKCLPPDEYSFSVTVK</sequence>
<evidence type="ECO:0000313" key="3">
    <source>
        <dbReference type="EMBL" id="PVH26021.1"/>
    </source>
</evidence>
<protein>
    <submittedName>
        <fullName evidence="3">Sugar transporter</fullName>
    </submittedName>
</protein>
<feature type="signal peptide" evidence="1">
    <location>
        <begin position="1"/>
        <end position="20"/>
    </location>
</feature>
<dbReference type="InterPro" id="IPR028250">
    <property type="entry name" value="DsbDN"/>
</dbReference>
<evidence type="ECO:0000313" key="4">
    <source>
        <dbReference type="Proteomes" id="UP000245627"/>
    </source>
</evidence>
<feature type="domain" description="Thiol:disulfide interchange protein DsbD N-terminal" evidence="2">
    <location>
        <begin position="35"/>
        <end position="146"/>
    </location>
</feature>
<dbReference type="Gene3D" id="2.60.40.1250">
    <property type="entry name" value="Thiol:disulfide interchange protein DsbD, N-terminal domain"/>
    <property type="match status" value="1"/>
</dbReference>
<dbReference type="Proteomes" id="UP000245627">
    <property type="component" value="Unassembled WGS sequence"/>
</dbReference>
<reference evidence="3 4" key="1">
    <citation type="submission" date="2018-04" db="EMBL/GenBank/DDBJ databases">
        <title>Sphingobacterium cortibacter sp. nov.</title>
        <authorList>
            <person name="Li Y."/>
        </authorList>
    </citation>
    <scope>NUCLEOTIDE SEQUENCE [LARGE SCALE GENOMIC DNA]</scope>
    <source>
        <strain evidence="3 4">2c-3</strain>
    </source>
</reference>
<dbReference type="OrthoDB" id="767251at2"/>
<dbReference type="Pfam" id="PF11412">
    <property type="entry name" value="DsbD_N"/>
    <property type="match status" value="1"/>
</dbReference>
<proteinExistence type="predicted"/>
<name>A0A2T8HKQ2_9SPHI</name>
<dbReference type="RefSeq" id="WP_116775279.1">
    <property type="nucleotide sequence ID" value="NZ_QDKG01000002.1"/>
</dbReference>
<evidence type="ECO:0000256" key="1">
    <source>
        <dbReference type="SAM" id="SignalP"/>
    </source>
</evidence>
<gene>
    <name evidence="3" type="ORF">DC487_07135</name>
</gene>
<accession>A0A2T8HKQ2</accession>
<evidence type="ECO:0000259" key="2">
    <source>
        <dbReference type="Pfam" id="PF11412"/>
    </source>
</evidence>
<dbReference type="InterPro" id="IPR036929">
    <property type="entry name" value="DsbDN_sf"/>
</dbReference>
<keyword evidence="1" id="KW-0732">Signal</keyword>
<keyword evidence="3" id="KW-0813">Transport</keyword>
<dbReference type="AlphaFoldDB" id="A0A2T8HKQ2"/>
<organism evidence="3 4">
    <name type="scientific">Sphingobacterium corticibacter</name>
    <dbReference type="NCBI Taxonomy" id="2171749"/>
    <lineage>
        <taxon>Bacteria</taxon>
        <taxon>Pseudomonadati</taxon>
        <taxon>Bacteroidota</taxon>
        <taxon>Sphingobacteriia</taxon>
        <taxon>Sphingobacteriales</taxon>
        <taxon>Sphingobacteriaceae</taxon>
        <taxon>Sphingobacterium</taxon>
    </lineage>
</organism>
<feature type="chain" id="PRO_5015719628" evidence="1">
    <location>
        <begin position="21"/>
        <end position="150"/>
    </location>
</feature>